<name>A0A1H6Y237_9BACT</name>
<dbReference type="AlphaFoldDB" id="A0A1H6Y237"/>
<evidence type="ECO:0000313" key="1">
    <source>
        <dbReference type="EMBL" id="SEJ31180.1"/>
    </source>
</evidence>
<organism evidence="1 2">
    <name type="scientific">Cyclobacterium xiamenense</name>
    <dbReference type="NCBI Taxonomy" id="1297121"/>
    <lineage>
        <taxon>Bacteria</taxon>
        <taxon>Pseudomonadati</taxon>
        <taxon>Bacteroidota</taxon>
        <taxon>Cytophagia</taxon>
        <taxon>Cytophagales</taxon>
        <taxon>Cyclobacteriaceae</taxon>
        <taxon>Cyclobacterium</taxon>
    </lineage>
</organism>
<dbReference type="EMBL" id="FNZH01000003">
    <property type="protein sequence ID" value="SEJ31180.1"/>
    <property type="molecule type" value="Genomic_DNA"/>
</dbReference>
<reference evidence="2" key="1">
    <citation type="submission" date="2016-10" db="EMBL/GenBank/DDBJ databases">
        <authorList>
            <person name="Varghese N."/>
            <person name="Submissions S."/>
        </authorList>
    </citation>
    <scope>NUCLEOTIDE SEQUENCE [LARGE SCALE GENOMIC DNA]</scope>
    <source>
        <strain evidence="2">IBRC-M 10761</strain>
    </source>
</reference>
<proteinExistence type="predicted"/>
<evidence type="ECO:0000313" key="2">
    <source>
        <dbReference type="Proteomes" id="UP000199403"/>
    </source>
</evidence>
<accession>A0A1H6Y237</accession>
<protein>
    <submittedName>
        <fullName evidence="1">Uncharacterized protein</fullName>
    </submittedName>
</protein>
<gene>
    <name evidence="1" type="ORF">SAMN05192553_103182</name>
</gene>
<keyword evidence="2" id="KW-1185">Reference proteome</keyword>
<dbReference type="Proteomes" id="UP000199403">
    <property type="component" value="Unassembled WGS sequence"/>
</dbReference>
<sequence length="73" mass="8904">MYCPVRCYYKLVLLVFSQYDFMDGNISGLNGWFVRWVEHDFYHQNSTRNHRTLIICYLCSCQILKSEQTQWIQ</sequence>
<dbReference type="STRING" id="1416801.SAMN05192553_103182"/>